<dbReference type="STRING" id="1630135.DAD186_15630"/>
<keyword evidence="4" id="KW-1185">Reference proteome</keyword>
<proteinExistence type="predicted"/>
<organism evidence="1 3">
    <name type="scientific">Dermabacter vaginalis</name>
    <dbReference type="NCBI Taxonomy" id="1630135"/>
    <lineage>
        <taxon>Bacteria</taxon>
        <taxon>Bacillati</taxon>
        <taxon>Actinomycetota</taxon>
        <taxon>Actinomycetes</taxon>
        <taxon>Micrococcales</taxon>
        <taxon>Dermabacteraceae</taxon>
        <taxon>Dermabacter</taxon>
    </lineage>
</organism>
<sequence>MNTTFIGMSPEQGVSAGESLVSLATATTSALNSARESVQSAQWVGEDRDSFVANFETLATAIETLLTNLRTHGEQVKQEAAEQMQASAAS</sequence>
<dbReference type="KEGG" id="dva:DAD186_15630"/>
<dbReference type="Proteomes" id="UP000323865">
    <property type="component" value="Chromosome"/>
</dbReference>
<dbReference type="AlphaFoldDB" id="A0A1B0ZJL1"/>
<accession>A0A1B0ZJL1</accession>
<protein>
    <recommendedName>
        <fullName evidence="5">WXG100 family type VII secretion target</fullName>
    </recommendedName>
</protein>
<reference evidence="1 3" key="1">
    <citation type="submission" date="2015-06" db="EMBL/GenBank/DDBJ databases">
        <title>Investigation of pathophysiology for high-risk pregnancy and development of treatment modality based on it.</title>
        <authorList>
            <person name="Kim B.-C."/>
            <person name="Lim S."/>
        </authorList>
    </citation>
    <scope>NUCLEOTIDE SEQUENCE [LARGE SCALE GENOMIC DNA]</scope>
    <source>
        <strain evidence="1 3">AD1-86</strain>
    </source>
</reference>
<dbReference type="RefSeq" id="WP_065248163.1">
    <property type="nucleotide sequence ID" value="NZ_CP012117.1"/>
</dbReference>
<evidence type="ECO:0000313" key="1">
    <source>
        <dbReference type="EMBL" id="ANP28113.1"/>
    </source>
</evidence>
<evidence type="ECO:0000313" key="4">
    <source>
        <dbReference type="Proteomes" id="UP000323865"/>
    </source>
</evidence>
<evidence type="ECO:0008006" key="5">
    <source>
        <dbReference type="Google" id="ProtNLM"/>
    </source>
</evidence>
<dbReference type="SUPFAM" id="SSF140453">
    <property type="entry name" value="EsxAB dimer-like"/>
    <property type="match status" value="1"/>
</dbReference>
<evidence type="ECO:0000313" key="3">
    <source>
        <dbReference type="Proteomes" id="UP000092596"/>
    </source>
</evidence>
<gene>
    <name evidence="1" type="ORF">DAD186_15630</name>
    <name evidence="2" type="ORF">FOB48_03705</name>
</gene>
<evidence type="ECO:0000313" key="2">
    <source>
        <dbReference type="EMBL" id="QEU11487.1"/>
    </source>
</evidence>
<dbReference type="Proteomes" id="UP000092596">
    <property type="component" value="Chromosome"/>
</dbReference>
<dbReference type="InterPro" id="IPR036689">
    <property type="entry name" value="ESAT-6-like_sf"/>
</dbReference>
<reference evidence="2 4" key="2">
    <citation type="submission" date="2019-09" db="EMBL/GenBank/DDBJ databases">
        <title>FDA dAtabase for Regulatory Grade micrObial Sequences (FDA-ARGOS): Supporting development and validation of Infectious Disease Dx tests.</title>
        <authorList>
            <person name="Sciortino C."/>
            <person name="Tallon L."/>
            <person name="Sadzewicz L."/>
            <person name="Vavikolanu K."/>
            <person name="Mehta A."/>
            <person name="Aluvathingal J."/>
            <person name="Nadendla S."/>
            <person name="Nandy P."/>
            <person name="Geyer C."/>
            <person name="Yan Y."/>
            <person name="Sichtig H."/>
        </authorList>
    </citation>
    <scope>NUCLEOTIDE SEQUENCE [LARGE SCALE GENOMIC DNA]</scope>
    <source>
        <strain evidence="2 4">FDAARGOS_640</strain>
    </source>
</reference>
<name>A0A1B0ZJL1_9MICO</name>
<dbReference type="EMBL" id="CP044108">
    <property type="protein sequence ID" value="QEU11487.1"/>
    <property type="molecule type" value="Genomic_DNA"/>
</dbReference>
<dbReference type="EMBL" id="CP012117">
    <property type="protein sequence ID" value="ANP28113.1"/>
    <property type="molecule type" value="Genomic_DNA"/>
</dbReference>
<dbReference type="Gene3D" id="1.10.287.1060">
    <property type="entry name" value="ESAT-6-like"/>
    <property type="match status" value="1"/>
</dbReference>